<dbReference type="InterPro" id="IPR001926">
    <property type="entry name" value="TrpB-like_PALP"/>
</dbReference>
<feature type="active site" description="Nucleophile" evidence="4">
    <location>
        <position position="114"/>
    </location>
</feature>
<dbReference type="EMBL" id="BOOI01000042">
    <property type="protein sequence ID" value="GIH86083.1"/>
    <property type="molecule type" value="Genomic_DNA"/>
</dbReference>
<dbReference type="Pfam" id="PF00291">
    <property type="entry name" value="PALP"/>
    <property type="match status" value="1"/>
</dbReference>
<feature type="compositionally biased region" description="Basic residues" evidence="6">
    <location>
        <begin position="1"/>
        <end position="10"/>
    </location>
</feature>
<keyword evidence="9" id="KW-1185">Reference proteome</keyword>
<evidence type="ECO:0000313" key="8">
    <source>
        <dbReference type="EMBL" id="GIH86083.1"/>
    </source>
</evidence>
<proteinExistence type="inferred from homology"/>
<evidence type="ECO:0000256" key="6">
    <source>
        <dbReference type="SAM" id="MobiDB-lite"/>
    </source>
</evidence>
<evidence type="ECO:0000256" key="2">
    <source>
        <dbReference type="ARBA" id="ARBA00008639"/>
    </source>
</evidence>
<accession>A0A8J3SA49</accession>
<dbReference type="Proteomes" id="UP000655044">
    <property type="component" value="Unassembled WGS sequence"/>
</dbReference>
<comment type="cofactor">
    <cofactor evidence="1">
        <name>pyridoxal 5'-phosphate</name>
        <dbReference type="ChEBI" id="CHEBI:597326"/>
    </cofactor>
</comment>
<dbReference type="InterPro" id="IPR036052">
    <property type="entry name" value="TrpB-like_PALP_sf"/>
</dbReference>
<dbReference type="AlphaFoldDB" id="A0A8J3SA49"/>
<feature type="modified residue" description="N6-(pyridoxal phosphate)lysine" evidence="5">
    <location>
        <position position="87"/>
    </location>
</feature>
<sequence>MASPRRRRSRDHRDRRTAPGRDSGTYRGTHRTGMLGTMNRPRQNRSELHQALSSPLTELHDARLARPGVRLILKRDDLIHPLLPGNKWRKLRHNLVCAAELGHDTLLTFGGAYSNHVRAVAAAGARFGFTTIGVIRGEEHLPLNDTLTFAAEHGMRLTYLDRTTYRAKNSPSVVEGLRKEFGRFYLLPEGGSNALAVHGCAELPTEIDVPFDVICCPVGTGGTLAGIAAGLGPGPRALGFSVLRGGEFLRGDVTGLQIAAYGRPSGNWTIDCDFHAGGYARRNRELDTFITDFADRHGMPLDPTYTAKMMWGILSLAERRAFAPGTTVIAVITGPMTPVP</sequence>
<organism evidence="8 9">
    <name type="scientific">Planobispora rosea</name>
    <dbReference type="NCBI Taxonomy" id="35762"/>
    <lineage>
        <taxon>Bacteria</taxon>
        <taxon>Bacillati</taxon>
        <taxon>Actinomycetota</taxon>
        <taxon>Actinomycetes</taxon>
        <taxon>Streptosporangiales</taxon>
        <taxon>Streptosporangiaceae</taxon>
        <taxon>Planobispora</taxon>
    </lineage>
</organism>
<comment type="caution">
    <text evidence="8">The sequence shown here is derived from an EMBL/GenBank/DDBJ whole genome shotgun (WGS) entry which is preliminary data.</text>
</comment>
<evidence type="ECO:0000313" key="9">
    <source>
        <dbReference type="Proteomes" id="UP000655044"/>
    </source>
</evidence>
<evidence type="ECO:0000256" key="1">
    <source>
        <dbReference type="ARBA" id="ARBA00001933"/>
    </source>
</evidence>
<gene>
    <name evidence="8" type="ORF">Pro02_44910</name>
</gene>
<dbReference type="InterPro" id="IPR027278">
    <property type="entry name" value="ACCD_DCysDesulf"/>
</dbReference>
<dbReference type="GO" id="GO:0019148">
    <property type="term" value="F:D-cysteine desulfhydrase activity"/>
    <property type="evidence" value="ECO:0007669"/>
    <property type="project" value="TreeGrafter"/>
</dbReference>
<dbReference type="GO" id="GO:1901605">
    <property type="term" value="P:alpha-amino acid metabolic process"/>
    <property type="evidence" value="ECO:0007669"/>
    <property type="project" value="UniProtKB-ARBA"/>
</dbReference>
<name>A0A8J3SA49_PLARO</name>
<feature type="domain" description="Tryptophan synthase beta chain-like PALP" evidence="7">
    <location>
        <begin position="56"/>
        <end position="334"/>
    </location>
</feature>
<dbReference type="PIRSF" id="PIRSF006278">
    <property type="entry name" value="ACCD_DCysDesulf"/>
    <property type="match status" value="1"/>
</dbReference>
<evidence type="ECO:0000256" key="5">
    <source>
        <dbReference type="PIRSR" id="PIRSR006278-2"/>
    </source>
</evidence>
<evidence type="ECO:0000259" key="7">
    <source>
        <dbReference type="Pfam" id="PF00291"/>
    </source>
</evidence>
<evidence type="ECO:0000256" key="4">
    <source>
        <dbReference type="PIRSR" id="PIRSR006278-1"/>
    </source>
</evidence>
<comment type="similarity">
    <text evidence="2">Belongs to the ACC deaminase/D-cysteine desulfhydrase family.</text>
</comment>
<dbReference type="Gene3D" id="3.40.50.1100">
    <property type="match status" value="2"/>
</dbReference>
<keyword evidence="3 5" id="KW-0663">Pyridoxal phosphate</keyword>
<dbReference type="SUPFAM" id="SSF53686">
    <property type="entry name" value="Tryptophan synthase beta subunit-like PLP-dependent enzymes"/>
    <property type="match status" value="1"/>
</dbReference>
<feature type="region of interest" description="Disordered" evidence="6">
    <location>
        <begin position="1"/>
        <end position="46"/>
    </location>
</feature>
<reference evidence="8" key="1">
    <citation type="submission" date="2021-01" db="EMBL/GenBank/DDBJ databases">
        <title>Whole genome shotgun sequence of Planobispora rosea NBRC 15558.</title>
        <authorList>
            <person name="Komaki H."/>
            <person name="Tamura T."/>
        </authorList>
    </citation>
    <scope>NUCLEOTIDE SEQUENCE</scope>
    <source>
        <strain evidence="8">NBRC 15558</strain>
    </source>
</reference>
<evidence type="ECO:0000256" key="3">
    <source>
        <dbReference type="ARBA" id="ARBA00022898"/>
    </source>
</evidence>
<protein>
    <submittedName>
        <fullName evidence="8">1-aminocyclopropane-1-carboxylate deaminase</fullName>
    </submittedName>
</protein>
<dbReference type="PANTHER" id="PTHR43780:SF2">
    <property type="entry name" value="1-AMINOCYCLOPROPANE-1-CARBOXYLATE DEAMINASE-RELATED"/>
    <property type="match status" value="1"/>
</dbReference>
<dbReference type="PANTHER" id="PTHR43780">
    <property type="entry name" value="1-AMINOCYCLOPROPANE-1-CARBOXYLATE DEAMINASE-RELATED"/>
    <property type="match status" value="1"/>
</dbReference>